<dbReference type="EMBL" id="FONN01000018">
    <property type="protein sequence ID" value="SFF21541.1"/>
    <property type="molecule type" value="Genomic_DNA"/>
</dbReference>
<evidence type="ECO:0000313" key="1">
    <source>
        <dbReference type="EMBL" id="SFF21541.1"/>
    </source>
</evidence>
<dbReference type="AlphaFoldDB" id="A0A1I2GYA4"/>
<dbReference type="RefSeq" id="WP_156182217.1">
    <property type="nucleotide sequence ID" value="NZ_FONN01000018.1"/>
</dbReference>
<sequence>MKLMVTGATGQLGALSVESLLQLVPAISREWQSRMGRLPRLCRGRSSRAGW</sequence>
<dbReference type="Proteomes" id="UP000183410">
    <property type="component" value="Unassembled WGS sequence"/>
</dbReference>
<gene>
    <name evidence="1" type="ORF">SAMN04487969_11888</name>
</gene>
<name>A0A1I2GYA4_9BACL</name>
<organism evidence="1 2">
    <name type="scientific">Paenibacillus algorifonticola</name>
    <dbReference type="NCBI Taxonomy" id="684063"/>
    <lineage>
        <taxon>Bacteria</taxon>
        <taxon>Bacillati</taxon>
        <taxon>Bacillota</taxon>
        <taxon>Bacilli</taxon>
        <taxon>Bacillales</taxon>
        <taxon>Paenibacillaceae</taxon>
        <taxon>Paenibacillus</taxon>
    </lineage>
</organism>
<reference evidence="2" key="1">
    <citation type="submission" date="2016-10" db="EMBL/GenBank/DDBJ databases">
        <authorList>
            <person name="Varghese N."/>
            <person name="Submissions S."/>
        </authorList>
    </citation>
    <scope>NUCLEOTIDE SEQUENCE [LARGE SCALE GENOMIC DNA]</scope>
    <source>
        <strain evidence="2">CGMCC 1.10223</strain>
    </source>
</reference>
<proteinExistence type="predicted"/>
<evidence type="ECO:0000313" key="2">
    <source>
        <dbReference type="Proteomes" id="UP000183410"/>
    </source>
</evidence>
<protein>
    <submittedName>
        <fullName evidence="1">Uncharacterized protein</fullName>
    </submittedName>
</protein>
<accession>A0A1I2GYA4</accession>
<keyword evidence="2" id="KW-1185">Reference proteome</keyword>